<sequence>LADKEAVEQATGLVILPGMEWTTFYGHMVTVGLSALADWREANRGNIHSGVSAVHHHGGAAGLAHPFRIGSPACTGCYWEYEVDDWNSLDYIEVWSGTFAPIKTDNSRAFSLWTDKLNEGYRLAATSGRDWHEQSETDEPVSVTYLGLEDEAGQVSEEAVKALRQGRVSVTIGPLVTLELEATEG</sequence>
<feature type="non-terminal residue" evidence="1">
    <location>
        <position position="1"/>
    </location>
</feature>
<reference evidence="1 2" key="1">
    <citation type="submission" date="2021-07" db="EMBL/GenBank/DDBJ databases">
        <title>Paenibacillus radiodurans sp. nov., isolated from the southeastern edge of Tengger Desert.</title>
        <authorList>
            <person name="Zhang G."/>
        </authorList>
    </citation>
    <scope>NUCLEOTIDE SEQUENCE [LARGE SCALE GENOMIC DNA]</scope>
    <source>
        <strain evidence="1 2">CCM 7311</strain>
    </source>
</reference>
<organism evidence="1 2">
    <name type="scientific">Paenibacillus sepulcri</name>
    <dbReference type="NCBI Taxonomy" id="359917"/>
    <lineage>
        <taxon>Bacteria</taxon>
        <taxon>Bacillati</taxon>
        <taxon>Bacillota</taxon>
        <taxon>Bacilli</taxon>
        <taxon>Bacillales</taxon>
        <taxon>Paenibacillaceae</taxon>
        <taxon>Paenibacillus</taxon>
    </lineage>
</organism>
<dbReference type="Gene3D" id="3.20.20.140">
    <property type="entry name" value="Metal-dependent hydrolases"/>
    <property type="match status" value="1"/>
</dbReference>
<accession>A0ABS7CKR5</accession>
<comment type="caution">
    <text evidence="1">The sequence shown here is derived from an EMBL/GenBank/DDBJ whole genome shotgun (WGS) entry which is preliminary data.</text>
</comment>
<dbReference type="InterPro" id="IPR016195">
    <property type="entry name" value="Pol/histidinol_Pase-like"/>
</dbReference>
<keyword evidence="2" id="KW-1185">Reference proteome</keyword>
<gene>
    <name evidence="1" type="ORF">K0U00_46435</name>
</gene>
<protein>
    <submittedName>
        <fullName evidence="1">CehA/McbA family metallohydrolase</fullName>
    </submittedName>
</protein>
<dbReference type="Proteomes" id="UP001519887">
    <property type="component" value="Unassembled WGS sequence"/>
</dbReference>
<dbReference type="NCBIfam" id="NF038032">
    <property type="entry name" value="CehA_McbA_metalo"/>
    <property type="match status" value="1"/>
</dbReference>
<dbReference type="SUPFAM" id="SSF89550">
    <property type="entry name" value="PHP domain-like"/>
    <property type="match status" value="1"/>
</dbReference>
<evidence type="ECO:0000313" key="2">
    <source>
        <dbReference type="Proteomes" id="UP001519887"/>
    </source>
</evidence>
<name>A0ABS7CKR5_9BACL</name>
<proteinExistence type="predicted"/>
<feature type="non-terminal residue" evidence="1">
    <location>
        <position position="185"/>
    </location>
</feature>
<evidence type="ECO:0000313" key="1">
    <source>
        <dbReference type="EMBL" id="MBW7461520.1"/>
    </source>
</evidence>
<dbReference type="EMBL" id="JAHZIK010003023">
    <property type="protein sequence ID" value="MBW7461520.1"/>
    <property type="molecule type" value="Genomic_DNA"/>
</dbReference>